<dbReference type="InterPro" id="IPR007329">
    <property type="entry name" value="FMN-bd"/>
</dbReference>
<keyword evidence="8" id="KW-1185">Reference proteome</keyword>
<dbReference type="PANTHER" id="PTHR43400:SF7">
    <property type="entry name" value="FAD-DEPENDENT OXIDOREDUCTASE 2 FAD BINDING DOMAIN-CONTAINING PROTEIN"/>
    <property type="match status" value="1"/>
</dbReference>
<keyword evidence="5" id="KW-0732">Signal</keyword>
<feature type="chain" id="PRO_5045003679" description="Urocanate reductase" evidence="5">
    <location>
        <begin position="25"/>
        <end position="595"/>
    </location>
</feature>
<evidence type="ECO:0000256" key="4">
    <source>
        <dbReference type="ARBA" id="ARBA00023002"/>
    </source>
</evidence>
<dbReference type="Gene3D" id="3.90.1010.20">
    <property type="match status" value="1"/>
</dbReference>
<sequence length="595" mass="63564">MRFNKASMAVAAAVMSVFALQAFASPVTTTGTGVGKDGEIKVEVTFDANRIQSIKVLSQQENPVLSKKVFTDLKDNVVKTNSADLDVVSGASFSSRGFLAAVKDAAKKAGVTLSKDGQKSLKKVSKAIPAKSGYDVVVVGAGGAGFAAAIEAKRTGASVVVLEKMPSVGGNSLISGGEMNVARNWVQPKLGVLDDSPERHAQDTYIGGDKKGDLSVIRTLTGRALETAKWARDYVGVRFEPDNLFMFGGHTRKRALIPVGQTGTEFITKLSAKADSLGIPVITNMKAVELLRDSTGRVTGVKAEMDGRPYEFDAKGGVVLATGGFGHNAAMVKKYNPSLDERFKSTDSPSATGEALYMAERAGASLVNMQYIQTYPICDPVSGTIELIADARFDGAILLNQKGERFVEELERRDVISHAILRQPGAYTWVLWNDKIGSVSKTVEAHPDEYAAFTKNGTMKTCDDLKCVADFTKIPYKNLKATVDRVDSMTGKGNDRDFHHRAGLVDLSQGRYYVVKAVPSIHHTMGGIRINPKAQALNAKGEPIPGLYAAGEATGVTHGTNRLGGNAYTDILVFGRIAGEAAAWDALSASYRNKN</sequence>
<dbReference type="EC" id="1.3.99.33" evidence="5"/>
<dbReference type="Proteomes" id="UP001297600">
    <property type="component" value="Unassembled WGS sequence"/>
</dbReference>
<dbReference type="InterPro" id="IPR036188">
    <property type="entry name" value="FAD/NAD-bd_sf"/>
</dbReference>
<evidence type="ECO:0000313" key="7">
    <source>
        <dbReference type="EMBL" id="MCG5030140.1"/>
    </source>
</evidence>
<dbReference type="Gene3D" id="3.90.700.10">
    <property type="entry name" value="Succinate dehydrogenase/fumarate reductase flavoprotein, catalytic domain"/>
    <property type="match status" value="1"/>
</dbReference>
<dbReference type="EMBL" id="JAKNCT010000001">
    <property type="protein sequence ID" value="MCG5030140.1"/>
    <property type="molecule type" value="Genomic_DNA"/>
</dbReference>
<comment type="cofactor">
    <cofactor evidence="5">
        <name>FMN</name>
        <dbReference type="ChEBI" id="CHEBI:58210"/>
    </cofactor>
    <text evidence="5">Binds 1 or 2 FMN covalently per subunit.</text>
</comment>
<keyword evidence="3 5" id="KW-0274">FAD</keyword>
<comment type="catalytic activity">
    <reaction evidence="5">
        <text>dihydrourocanate + A = urocanate + AH2</text>
        <dbReference type="Rhea" id="RHEA:36059"/>
        <dbReference type="ChEBI" id="CHEBI:13193"/>
        <dbReference type="ChEBI" id="CHEBI:17499"/>
        <dbReference type="ChEBI" id="CHEBI:27247"/>
        <dbReference type="ChEBI" id="CHEBI:72991"/>
        <dbReference type="EC" id="1.3.99.33"/>
    </reaction>
</comment>
<dbReference type="Pfam" id="PF04205">
    <property type="entry name" value="FMN_bind"/>
    <property type="match status" value="1"/>
</dbReference>
<dbReference type="InterPro" id="IPR003953">
    <property type="entry name" value="FAD-dep_OxRdtase_2_FAD-bd"/>
</dbReference>
<dbReference type="SUPFAM" id="SSF51905">
    <property type="entry name" value="FAD/NAD(P)-binding domain"/>
    <property type="match status" value="1"/>
</dbReference>
<dbReference type="SMART" id="SM00900">
    <property type="entry name" value="FMN_bind"/>
    <property type="match status" value="1"/>
</dbReference>
<keyword evidence="2 5" id="KW-0285">Flavoprotein</keyword>
<accession>A0ABS9MNE7</accession>
<gene>
    <name evidence="7" type="ORF">MAF45_01545</name>
</gene>
<dbReference type="Pfam" id="PF00890">
    <property type="entry name" value="FAD_binding_2"/>
    <property type="match status" value="1"/>
</dbReference>
<dbReference type="NCBIfam" id="TIGR01813">
    <property type="entry name" value="flavo_cyto_c"/>
    <property type="match status" value="1"/>
</dbReference>
<comment type="similarity">
    <text evidence="1 5">Belongs to the FAD-dependent oxidoreductase 2 family. FRD/SDH subfamily.</text>
</comment>
<dbReference type="PRINTS" id="PR00368">
    <property type="entry name" value="FADPNR"/>
</dbReference>
<comment type="cofactor">
    <cofactor evidence="5">
        <name>FAD</name>
        <dbReference type="ChEBI" id="CHEBI:57692"/>
    </cofactor>
    <text evidence="5">Binds 1 FAD per subunit.</text>
</comment>
<evidence type="ECO:0000256" key="3">
    <source>
        <dbReference type="ARBA" id="ARBA00022827"/>
    </source>
</evidence>
<dbReference type="InterPro" id="IPR027477">
    <property type="entry name" value="Succ_DH/fumarate_Rdtase_cat_sf"/>
</dbReference>
<evidence type="ECO:0000256" key="5">
    <source>
        <dbReference type="RuleBase" id="RU366062"/>
    </source>
</evidence>
<proteinExistence type="inferred from homology"/>
<comment type="caution">
    <text evidence="7">The sequence shown here is derived from an EMBL/GenBank/DDBJ whole genome shotgun (WGS) entry which is preliminary data.</text>
</comment>
<feature type="domain" description="FMN-binding" evidence="6">
    <location>
        <begin position="35"/>
        <end position="109"/>
    </location>
</feature>
<name>A0ABS9MNE7_9BURK</name>
<organism evidence="7 8">
    <name type="scientific">Mesosutterella porci</name>
    <dbReference type="NCBI Taxonomy" id="2915351"/>
    <lineage>
        <taxon>Bacteria</taxon>
        <taxon>Pseudomonadati</taxon>
        <taxon>Pseudomonadota</taxon>
        <taxon>Betaproteobacteria</taxon>
        <taxon>Burkholderiales</taxon>
        <taxon>Sutterellaceae</taxon>
        <taxon>Mesosutterella</taxon>
    </lineage>
</organism>
<dbReference type="SUPFAM" id="SSF56425">
    <property type="entry name" value="Succinate dehydrogenase/fumarate reductase flavoprotein, catalytic domain"/>
    <property type="match status" value="1"/>
</dbReference>
<evidence type="ECO:0000256" key="1">
    <source>
        <dbReference type="ARBA" id="ARBA00008040"/>
    </source>
</evidence>
<dbReference type="Gene3D" id="3.50.50.60">
    <property type="entry name" value="FAD/NAD(P)-binding domain"/>
    <property type="match status" value="1"/>
</dbReference>
<evidence type="ECO:0000313" key="8">
    <source>
        <dbReference type="Proteomes" id="UP001297600"/>
    </source>
</evidence>
<dbReference type="InterPro" id="IPR050315">
    <property type="entry name" value="FAD-oxidoreductase_2"/>
</dbReference>
<reference evidence="7 8" key="1">
    <citation type="submission" date="2022-02" db="EMBL/GenBank/DDBJ databases">
        <title>Mesosutterella porci, a novel member of the family Sutterellaceae from pig feces.</title>
        <authorList>
            <person name="Wylensek D."/>
            <person name="Clavel T."/>
        </authorList>
    </citation>
    <scope>NUCLEOTIDE SEQUENCE [LARGE SCALE GENOMIC DNA]</scope>
    <source>
        <strain evidence="8">oilRF-744-wt-GAM-9</strain>
    </source>
</reference>
<keyword evidence="4 5" id="KW-0560">Oxidoreductase</keyword>
<evidence type="ECO:0000259" key="6">
    <source>
        <dbReference type="SMART" id="SM00900"/>
    </source>
</evidence>
<evidence type="ECO:0000256" key="2">
    <source>
        <dbReference type="ARBA" id="ARBA00022630"/>
    </source>
</evidence>
<feature type="signal peptide" evidence="5">
    <location>
        <begin position="1"/>
        <end position="24"/>
    </location>
</feature>
<dbReference type="InterPro" id="IPR010960">
    <property type="entry name" value="Flavocytochrome_c"/>
</dbReference>
<dbReference type="PANTHER" id="PTHR43400">
    <property type="entry name" value="FUMARATE REDUCTASE"/>
    <property type="match status" value="1"/>
</dbReference>
<protein>
    <recommendedName>
        <fullName evidence="5">Urocanate reductase</fullName>
        <ecNumber evidence="5">1.3.99.33</ecNumber>
    </recommendedName>
</protein>